<name>A0A0W8FBL6_9ZZZZ</name>
<keyword evidence="3" id="KW-0408">Iron</keyword>
<dbReference type="InterPro" id="IPR010994">
    <property type="entry name" value="RuvA_2-like"/>
</dbReference>
<evidence type="ECO:0000259" key="5">
    <source>
        <dbReference type="PROSITE" id="PS51918"/>
    </source>
</evidence>
<dbReference type="GO" id="GO:0003824">
    <property type="term" value="F:catalytic activity"/>
    <property type="evidence" value="ECO:0007669"/>
    <property type="project" value="InterPro"/>
</dbReference>
<dbReference type="AlphaFoldDB" id="A0A0W8FBL6"/>
<dbReference type="Pfam" id="PF04055">
    <property type="entry name" value="Radical_SAM"/>
    <property type="match status" value="1"/>
</dbReference>
<keyword evidence="2" id="KW-0479">Metal-binding</keyword>
<protein>
    <submittedName>
        <fullName evidence="6">Biotin synthase related domain containing</fullName>
    </submittedName>
</protein>
<evidence type="ECO:0000256" key="1">
    <source>
        <dbReference type="ARBA" id="ARBA00022691"/>
    </source>
</evidence>
<dbReference type="InterPro" id="IPR007197">
    <property type="entry name" value="rSAM"/>
</dbReference>
<evidence type="ECO:0000313" key="6">
    <source>
        <dbReference type="EMBL" id="KUG18269.1"/>
    </source>
</evidence>
<evidence type="ECO:0000256" key="4">
    <source>
        <dbReference type="ARBA" id="ARBA00023014"/>
    </source>
</evidence>
<feature type="domain" description="Radical SAM core" evidence="5">
    <location>
        <begin position="59"/>
        <end position="298"/>
    </location>
</feature>
<reference evidence="6" key="1">
    <citation type="journal article" date="2015" name="Proc. Natl. Acad. Sci. U.S.A.">
        <title>Networks of energetic and metabolic interactions define dynamics in microbial communities.</title>
        <authorList>
            <person name="Embree M."/>
            <person name="Liu J.K."/>
            <person name="Al-Bassam M.M."/>
            <person name="Zengler K."/>
        </authorList>
    </citation>
    <scope>NUCLEOTIDE SEQUENCE</scope>
</reference>
<dbReference type="InterPro" id="IPR058240">
    <property type="entry name" value="rSAM_sf"/>
</dbReference>
<dbReference type="InterPro" id="IPR006638">
    <property type="entry name" value="Elp3/MiaA/NifB-like_rSAM"/>
</dbReference>
<comment type="caution">
    <text evidence="6">The sequence shown here is derived from an EMBL/GenBank/DDBJ whole genome shotgun (WGS) entry which is preliminary data.</text>
</comment>
<evidence type="ECO:0000256" key="3">
    <source>
        <dbReference type="ARBA" id="ARBA00023004"/>
    </source>
</evidence>
<dbReference type="SFLD" id="SFLDG01102">
    <property type="entry name" value="Uncharacterised_Radical_SAM_Su"/>
    <property type="match status" value="1"/>
</dbReference>
<dbReference type="Gene3D" id="3.20.20.70">
    <property type="entry name" value="Aldolase class I"/>
    <property type="match status" value="1"/>
</dbReference>
<dbReference type="SUPFAM" id="SSF47781">
    <property type="entry name" value="RuvA domain 2-like"/>
    <property type="match status" value="1"/>
</dbReference>
<dbReference type="GO" id="GO:0051536">
    <property type="term" value="F:iron-sulfur cluster binding"/>
    <property type="evidence" value="ECO:0007669"/>
    <property type="project" value="UniProtKB-KW"/>
</dbReference>
<dbReference type="SMART" id="SM00729">
    <property type="entry name" value="Elp3"/>
    <property type="match status" value="1"/>
</dbReference>
<accession>A0A0W8FBL6</accession>
<keyword evidence="1" id="KW-0949">S-adenosyl-L-methionine</keyword>
<gene>
    <name evidence="6" type="ORF">ASZ90_012052</name>
</gene>
<dbReference type="SUPFAM" id="SSF102114">
    <property type="entry name" value="Radical SAM enzymes"/>
    <property type="match status" value="1"/>
</dbReference>
<evidence type="ECO:0000256" key="2">
    <source>
        <dbReference type="ARBA" id="ARBA00022723"/>
    </source>
</evidence>
<dbReference type="GO" id="GO:0046872">
    <property type="term" value="F:metal ion binding"/>
    <property type="evidence" value="ECO:0007669"/>
    <property type="project" value="UniProtKB-KW"/>
</dbReference>
<organism evidence="6">
    <name type="scientific">hydrocarbon metagenome</name>
    <dbReference type="NCBI Taxonomy" id="938273"/>
    <lineage>
        <taxon>unclassified sequences</taxon>
        <taxon>metagenomes</taxon>
        <taxon>ecological metagenomes</taxon>
    </lineage>
</organism>
<keyword evidence="4" id="KW-0411">Iron-sulfur</keyword>
<dbReference type="PROSITE" id="PS51918">
    <property type="entry name" value="RADICAL_SAM"/>
    <property type="match status" value="1"/>
</dbReference>
<dbReference type="EMBL" id="LNQE01001392">
    <property type="protein sequence ID" value="KUG18269.1"/>
    <property type="molecule type" value="Genomic_DNA"/>
</dbReference>
<dbReference type="InterPro" id="IPR023874">
    <property type="entry name" value="DNA_rSAM_put"/>
</dbReference>
<dbReference type="InterPro" id="IPR013785">
    <property type="entry name" value="Aldolase_TIM"/>
</dbReference>
<dbReference type="CDD" id="cd01335">
    <property type="entry name" value="Radical_SAM"/>
    <property type="match status" value="1"/>
</dbReference>
<dbReference type="Gene3D" id="1.10.150.320">
    <property type="entry name" value="Photosystem II 12 kDa extrinsic protein"/>
    <property type="match status" value="1"/>
</dbReference>
<dbReference type="Pfam" id="PF12836">
    <property type="entry name" value="HHH_3"/>
    <property type="match status" value="1"/>
</dbReference>
<sequence length="395" mass="44718">MVTLEKIAHLAEDCAFDSLGPGVNINPKKLSTLGEGTRHDVCASTYSPRESPLPGICHAFTQDGRCVSLFKTLYTNHCSHQCNYCINATNCSRKVQTFSYTPDELARITLSLYRSNYIEGLFLSSGAGRDEDLIMERMLETLQKLRKQYDFPGYIHLKILPGSSKNHIQQAMELADRVSINLEAASASQLNEICATKSYENDILQRQRYIRDLGTDENLPAGQTTQLVVGAAGESDQDIFKRILYEYKDIGVKRAYYSAFSPQNGTAFESREGQPLWREHRLYQMDWLYRIYRFSPADIHMAFDENGFLSNSDPKLAIARELLDSPVDPNSAAYRELIRVPGIGPRSAKRIIALRMRKNIVSKRELEALGVVIKRAAPFLKINGWRDTTLEKWSG</sequence>
<proteinExistence type="predicted"/>
<dbReference type="SFLD" id="SFLDS00029">
    <property type="entry name" value="Radical_SAM"/>
    <property type="match status" value="1"/>
</dbReference>